<evidence type="ECO:0000313" key="2">
    <source>
        <dbReference type="Proteomes" id="UP000494205"/>
    </source>
</evidence>
<proteinExistence type="predicted"/>
<evidence type="ECO:0000313" key="1">
    <source>
        <dbReference type="EMBL" id="CAB3742141.1"/>
    </source>
</evidence>
<gene>
    <name evidence="1" type="ORF">LMG27174_06840</name>
</gene>
<dbReference type="AlphaFoldDB" id="A0A6J5CTC3"/>
<name>A0A6J5CTC3_9BURK</name>
<dbReference type="Proteomes" id="UP000494205">
    <property type="component" value="Unassembled WGS sequence"/>
</dbReference>
<accession>A0A6J5CTC3</accession>
<dbReference type="EMBL" id="CADIJZ010000050">
    <property type="protein sequence ID" value="CAB3742141.1"/>
    <property type="molecule type" value="Genomic_DNA"/>
</dbReference>
<sequence>MLVQNSYDVAGGQHIREQPTRVFGDAEARDDRAVDMLGIIRAERSPSVDRDLPAVYVEPPPDDISLIDIANTLVSA</sequence>
<protein>
    <submittedName>
        <fullName evidence="1">Uncharacterized protein</fullName>
    </submittedName>
</protein>
<organism evidence="1 2">
    <name type="scientific">Paraburkholderia rhynchosiae</name>
    <dbReference type="NCBI Taxonomy" id="487049"/>
    <lineage>
        <taxon>Bacteria</taxon>
        <taxon>Pseudomonadati</taxon>
        <taxon>Pseudomonadota</taxon>
        <taxon>Betaproteobacteria</taxon>
        <taxon>Burkholderiales</taxon>
        <taxon>Burkholderiaceae</taxon>
        <taxon>Paraburkholderia</taxon>
    </lineage>
</organism>
<reference evidence="1 2" key="1">
    <citation type="submission" date="2020-04" db="EMBL/GenBank/DDBJ databases">
        <authorList>
            <person name="De Canck E."/>
        </authorList>
    </citation>
    <scope>NUCLEOTIDE SEQUENCE [LARGE SCALE GENOMIC DNA]</scope>
    <source>
        <strain evidence="1 2">LMG 27174</strain>
    </source>
</reference>